<dbReference type="RefSeq" id="WP_090290006.1">
    <property type="nucleotide sequence ID" value="NZ_FNCK01000005.1"/>
</dbReference>
<dbReference type="InterPro" id="IPR029050">
    <property type="entry name" value="Immunoprotect_excell_Ig-like"/>
</dbReference>
<dbReference type="Gene3D" id="2.60.40.1240">
    <property type="match status" value="1"/>
</dbReference>
<name>A0A1G7TCL5_9LACT</name>
<keyword evidence="1 2" id="KW-0732">Signal</keyword>
<sequence length="505" mass="57791">MSTKRILLSTIAVMSIATSTFPINTIAQEATESEQVKTETTTKGLSYTYEEAAKKVDEDFYDQYLYSLHYYGVTDEMIATLPEGSVREAAIQYLIQLPTGGDISMPYAHFKKLYPSLFSNDQTTVIQSSSETSENGLSFTYEEAAKRVDQGFYDEYLYSLHYYGVTDKMLAKLPKGSVREAAIQYLIKLPTGGDITMPYAHFKKLYPELFNSTSSNETDSMGDESIISPNHEKLTQHLEQQVEQENVEKETLPFNYTFTTDSGKYTVKYVSLLEPSSAGNQDEKLPMLVVKYEFENTSDQKVIDYAHTWDEHVLFSQFQADSLMKLEPSDYQLDTDNQMFIKSEEIDPNDKIIATAYYQLKDSESPLTLSVLQDETIIDFDLKIEDLLKLPKQSALFFDDNNQGYLFDFNTLYLLNPSQELADQLNLEINSLEDLDLSEEAIIQKEKIPDPQVTALKLENISYRVTKEDKIEILNTDEEVLMSLQSQSNWERFEDADGHSFQIIH</sequence>
<feature type="chain" id="PRO_5038966367" description="DUF5067 domain-containing protein" evidence="2">
    <location>
        <begin position="23"/>
        <end position="505"/>
    </location>
</feature>
<evidence type="ECO:0000313" key="4">
    <source>
        <dbReference type="EMBL" id="SDG33046.1"/>
    </source>
</evidence>
<dbReference type="InterPro" id="IPR031989">
    <property type="entry name" value="DUF5067"/>
</dbReference>
<dbReference type="Proteomes" id="UP000199708">
    <property type="component" value="Unassembled WGS sequence"/>
</dbReference>
<protein>
    <recommendedName>
        <fullName evidence="3">DUF5067 domain-containing protein</fullName>
    </recommendedName>
</protein>
<reference evidence="4 5" key="1">
    <citation type="submission" date="2016-10" db="EMBL/GenBank/DDBJ databases">
        <authorList>
            <person name="de Groot N.N."/>
        </authorList>
    </citation>
    <scope>NUCLEOTIDE SEQUENCE [LARGE SCALE GENOMIC DNA]</scope>
    <source>
        <strain evidence="4 5">ATCC BAA-466</strain>
    </source>
</reference>
<feature type="domain" description="DUF5067" evidence="3">
    <location>
        <begin position="253"/>
        <end position="371"/>
    </location>
</feature>
<keyword evidence="5" id="KW-1185">Reference proteome</keyword>
<dbReference type="OrthoDB" id="2140894at2"/>
<proteinExistence type="predicted"/>
<evidence type="ECO:0000313" key="5">
    <source>
        <dbReference type="Proteomes" id="UP000199708"/>
    </source>
</evidence>
<evidence type="ECO:0000259" key="3">
    <source>
        <dbReference type="Pfam" id="PF16729"/>
    </source>
</evidence>
<feature type="signal peptide" evidence="2">
    <location>
        <begin position="1"/>
        <end position="22"/>
    </location>
</feature>
<organism evidence="4 5">
    <name type="scientific">Facklamia miroungae</name>
    <dbReference type="NCBI Taxonomy" id="120956"/>
    <lineage>
        <taxon>Bacteria</taxon>
        <taxon>Bacillati</taxon>
        <taxon>Bacillota</taxon>
        <taxon>Bacilli</taxon>
        <taxon>Lactobacillales</taxon>
        <taxon>Aerococcaceae</taxon>
        <taxon>Facklamia</taxon>
    </lineage>
</organism>
<evidence type="ECO:0000256" key="2">
    <source>
        <dbReference type="SAM" id="SignalP"/>
    </source>
</evidence>
<dbReference type="Pfam" id="PF16729">
    <property type="entry name" value="DUF5067"/>
    <property type="match status" value="1"/>
</dbReference>
<dbReference type="AlphaFoldDB" id="A0A1G7TCL5"/>
<evidence type="ECO:0000256" key="1">
    <source>
        <dbReference type="ARBA" id="ARBA00022729"/>
    </source>
</evidence>
<accession>A0A1G7TCL5</accession>
<dbReference type="STRING" id="120956.SAMN05421791_10597"/>
<dbReference type="EMBL" id="FNCK01000005">
    <property type="protein sequence ID" value="SDG33046.1"/>
    <property type="molecule type" value="Genomic_DNA"/>
</dbReference>
<gene>
    <name evidence="4" type="ORF">SAMN05421791_10597</name>
</gene>